<sequence>MTNGTDNNNIINCRIPRIRRTRDYHLYDFNSRRYLDLYLDGGLALLGHKYGRAVLMMKNGLEKGLAASYPGVWEARLLKQIKLLYPEIADVVTLFAGSGWGYPVFRPFEYESPAADIQFMNTPFELQLPLPGAGTVKVLCALNACKTRLPAADPVPQYLYSGLCRAAADLKAFIAEADTSLWSAFDSPLWLRRGPWLYPHASGEDYSALFEAFLSRGILISPDPSRPSCAPYRFTKGEIKPIKEIERGFKALSGGASN</sequence>
<dbReference type="InterPro" id="IPR015424">
    <property type="entry name" value="PyrdxlP-dep_Trfase"/>
</dbReference>
<accession>A0AAJ1IEB8</accession>
<dbReference type="Gene3D" id="3.90.1150.10">
    <property type="entry name" value="Aspartate Aminotransferase, domain 1"/>
    <property type="match status" value="1"/>
</dbReference>
<organism evidence="1 2">
    <name type="scientific">Candidatus Thalassospirochaeta sargassi</name>
    <dbReference type="NCBI Taxonomy" id="3119039"/>
    <lineage>
        <taxon>Bacteria</taxon>
        <taxon>Pseudomonadati</taxon>
        <taxon>Spirochaetota</taxon>
        <taxon>Spirochaetia</taxon>
        <taxon>Spirochaetales</taxon>
        <taxon>Spirochaetaceae</taxon>
        <taxon>Candidatus Thalassospirochaeta</taxon>
    </lineage>
</organism>
<reference evidence="1 2" key="1">
    <citation type="submission" date="2022-12" db="EMBL/GenBank/DDBJ databases">
        <title>Metagenome assembled genome from gulf of manar.</title>
        <authorList>
            <person name="Kohli P."/>
            <person name="Pk S."/>
            <person name="Venkata Ramana C."/>
            <person name="Sasikala C."/>
        </authorList>
    </citation>
    <scope>NUCLEOTIDE SEQUENCE [LARGE SCALE GENOMIC DNA]</scope>
    <source>
        <strain evidence="1">JB008</strain>
    </source>
</reference>
<dbReference type="Proteomes" id="UP001221217">
    <property type="component" value="Unassembled WGS sequence"/>
</dbReference>
<proteinExistence type="predicted"/>
<dbReference type="SUPFAM" id="SSF53383">
    <property type="entry name" value="PLP-dependent transferases"/>
    <property type="match status" value="1"/>
</dbReference>
<dbReference type="EMBL" id="JAQQAL010000011">
    <property type="protein sequence ID" value="MDC7226332.1"/>
    <property type="molecule type" value="Genomic_DNA"/>
</dbReference>
<dbReference type="Gene3D" id="3.40.640.10">
    <property type="entry name" value="Type I PLP-dependent aspartate aminotransferase-like (Major domain)"/>
    <property type="match status" value="1"/>
</dbReference>
<gene>
    <name evidence="1" type="ORF">PQJ61_06180</name>
</gene>
<dbReference type="InterPro" id="IPR015421">
    <property type="entry name" value="PyrdxlP-dep_Trfase_major"/>
</dbReference>
<comment type="caution">
    <text evidence="1">The sequence shown here is derived from an EMBL/GenBank/DDBJ whole genome shotgun (WGS) entry which is preliminary data.</text>
</comment>
<evidence type="ECO:0000313" key="1">
    <source>
        <dbReference type="EMBL" id="MDC7226332.1"/>
    </source>
</evidence>
<name>A0AAJ1IEB8_9SPIO</name>
<dbReference type="InterPro" id="IPR015422">
    <property type="entry name" value="PyrdxlP-dep_Trfase_small"/>
</dbReference>
<protein>
    <submittedName>
        <fullName evidence="1">Uncharacterized protein</fullName>
    </submittedName>
</protein>
<evidence type="ECO:0000313" key="2">
    <source>
        <dbReference type="Proteomes" id="UP001221217"/>
    </source>
</evidence>
<dbReference type="AlphaFoldDB" id="A0AAJ1IEB8"/>